<accession>A0A249L594</accession>
<keyword evidence="2" id="KW-1185">Reference proteome</keyword>
<dbReference type="AlphaFoldDB" id="A0A249L594"/>
<dbReference type="EMBL" id="CP016779">
    <property type="protein sequence ID" value="ASY24154.1"/>
    <property type="molecule type" value="Genomic_DNA"/>
</dbReference>
<dbReference type="RefSeq" id="WP_095688414.1">
    <property type="nucleotide sequence ID" value="NZ_CP016779.1"/>
</dbReference>
<evidence type="ECO:0000313" key="2">
    <source>
        <dbReference type="Proteomes" id="UP000217210"/>
    </source>
</evidence>
<dbReference type="OrthoDB" id="71751at2"/>
<dbReference type="KEGG" id="nab:B1sIIB91_04495"/>
<proteinExistence type="predicted"/>
<evidence type="ECO:0000313" key="1">
    <source>
        <dbReference type="EMBL" id="ASY24154.1"/>
    </source>
</evidence>
<dbReference type="Proteomes" id="UP000217210">
    <property type="component" value="Chromosome"/>
</dbReference>
<name>A0A249L594_9ACTN</name>
<sequence length="76" mass="8133">MFRAGSIVTWNHRGGRASGKIIKITRGGKLKVPKSSLTLNTSADDPAALIRLIKDNKLTTIVVGHKLSSLKPARGL</sequence>
<gene>
    <name evidence="1" type="ORF">B1sIIB91_04495</name>
</gene>
<protein>
    <submittedName>
        <fullName evidence="1">DUF2945 domain-containing protein</fullName>
    </submittedName>
</protein>
<reference evidence="1 2" key="1">
    <citation type="submission" date="2016-07" db="EMBL/GenBank/DDBJ databases">
        <title>High microdiversification within the ubiquitous acI lineage of Actinobacteria.</title>
        <authorList>
            <person name="Neuenschwander S.M."/>
            <person name="Salcher M."/>
            <person name="Ghai R."/>
            <person name="Pernthaler J."/>
        </authorList>
    </citation>
    <scope>NUCLEOTIDE SEQUENCE [LARGE SCALE GENOMIC DNA]</scope>
    <source>
        <strain evidence="1">MMS-IIB-91</strain>
    </source>
</reference>
<organism evidence="1 2">
    <name type="scientific">Candidatus Nanopelagicus abundans</name>
    <dbReference type="NCBI Taxonomy" id="1884916"/>
    <lineage>
        <taxon>Bacteria</taxon>
        <taxon>Bacillati</taxon>
        <taxon>Actinomycetota</taxon>
        <taxon>Actinomycetes</taxon>
        <taxon>Candidatus Nanopelagicales</taxon>
        <taxon>Candidatus Nanopelagicaceae</taxon>
        <taxon>Candidatus Nanopelagicus</taxon>
    </lineage>
</organism>